<dbReference type="STRING" id="221126.SAMN04489722_112144"/>
<comment type="catalytic activity">
    <reaction evidence="1">
        <text>ATP + protein L-histidine = ADP + protein N-phospho-L-histidine.</text>
        <dbReference type="EC" id="2.7.13.3"/>
    </reaction>
</comment>
<organism evidence="8 9">
    <name type="scientific">Algibacter lectus</name>
    <dbReference type="NCBI Taxonomy" id="221126"/>
    <lineage>
        <taxon>Bacteria</taxon>
        <taxon>Pseudomonadati</taxon>
        <taxon>Bacteroidota</taxon>
        <taxon>Flavobacteriia</taxon>
        <taxon>Flavobacteriales</taxon>
        <taxon>Flavobacteriaceae</taxon>
        <taxon>Algibacter</taxon>
    </lineage>
</organism>
<dbReference type="InterPro" id="IPR005467">
    <property type="entry name" value="His_kinase_dom"/>
</dbReference>
<keyword evidence="6" id="KW-0472">Membrane</keyword>
<accession>A0A090X747</accession>
<dbReference type="GO" id="GO:0004673">
    <property type="term" value="F:protein histidine kinase activity"/>
    <property type="evidence" value="ECO:0007669"/>
    <property type="project" value="UniProtKB-EC"/>
</dbReference>
<proteinExistence type="predicted"/>
<dbReference type="GO" id="GO:0000160">
    <property type="term" value="P:phosphorelay signal transduction system"/>
    <property type="evidence" value="ECO:0007669"/>
    <property type="project" value="UniProtKB-KW"/>
</dbReference>
<keyword evidence="6" id="KW-1133">Transmembrane helix</keyword>
<dbReference type="PANTHER" id="PTHR24421">
    <property type="entry name" value="NITRATE/NITRITE SENSOR PROTEIN NARX-RELATED"/>
    <property type="match status" value="1"/>
</dbReference>
<dbReference type="EC" id="2.7.13.3" evidence="2"/>
<dbReference type="RefSeq" id="WP_369450855.1">
    <property type="nucleotide sequence ID" value="NZ_BBNU01000027.1"/>
</dbReference>
<feature type="transmembrane region" description="Helical" evidence="6">
    <location>
        <begin position="61"/>
        <end position="83"/>
    </location>
</feature>
<name>A0A090X747_9FLAO</name>
<reference evidence="8" key="1">
    <citation type="journal article" date="2014" name="Genome Announc.">
        <title>Draft Genome Sequences of Marine Flavobacterium Algibacter lectus Strains SS8 and NR4.</title>
        <authorList>
            <person name="Takatani N."/>
            <person name="Nakanishi M."/>
            <person name="Meirelles P."/>
            <person name="Mino S."/>
            <person name="Suda W."/>
            <person name="Oshima K."/>
            <person name="Hattori M."/>
            <person name="Ohkuma M."/>
            <person name="Hosokawa M."/>
            <person name="Miyashita K."/>
            <person name="Thompson F.L."/>
            <person name="Niwa A."/>
            <person name="Sawabe T."/>
            <person name="Sawabe T."/>
        </authorList>
    </citation>
    <scope>NUCLEOTIDE SEQUENCE [LARGE SCALE GENOMIC DNA]</scope>
    <source>
        <strain evidence="8">JCM 19274</strain>
    </source>
</reference>
<dbReference type="InterPro" id="IPR003594">
    <property type="entry name" value="HATPase_dom"/>
</dbReference>
<dbReference type="Gene3D" id="3.30.565.10">
    <property type="entry name" value="Histidine kinase-like ATPase, C-terminal domain"/>
    <property type="match status" value="1"/>
</dbReference>
<dbReference type="CDD" id="cd16917">
    <property type="entry name" value="HATPase_UhpB-NarQ-NarX-like"/>
    <property type="match status" value="1"/>
</dbReference>
<evidence type="ECO:0000313" key="8">
    <source>
        <dbReference type="EMBL" id="GAL82402.1"/>
    </source>
</evidence>
<protein>
    <recommendedName>
        <fullName evidence="2">histidine kinase</fullName>
        <ecNumber evidence="2">2.7.13.3</ecNumber>
    </recommendedName>
</protein>
<evidence type="ECO:0000259" key="7">
    <source>
        <dbReference type="PROSITE" id="PS50109"/>
    </source>
</evidence>
<keyword evidence="4 8" id="KW-0418">Kinase</keyword>
<gene>
    <name evidence="8" type="ORF">JCM19274_3600</name>
</gene>
<evidence type="ECO:0000256" key="2">
    <source>
        <dbReference type="ARBA" id="ARBA00012438"/>
    </source>
</evidence>
<dbReference type="EMBL" id="BBNU01000027">
    <property type="protein sequence ID" value="GAL82402.1"/>
    <property type="molecule type" value="Genomic_DNA"/>
</dbReference>
<keyword evidence="5" id="KW-0902">Two-component regulatory system</keyword>
<evidence type="ECO:0000256" key="6">
    <source>
        <dbReference type="SAM" id="Phobius"/>
    </source>
</evidence>
<comment type="caution">
    <text evidence="8">The sequence shown here is derived from an EMBL/GenBank/DDBJ whole genome shotgun (WGS) entry which is preliminary data.</text>
</comment>
<evidence type="ECO:0000256" key="4">
    <source>
        <dbReference type="ARBA" id="ARBA00022777"/>
    </source>
</evidence>
<sequence length="303" mass="35026">MFWVSVGYLLYLAGNIPVRVVRNYLYELVDLKYILEISSVLSIVMNICFIFGFIWGREGQAILVAVFTLVFLCLILVALFVVFNRRKNLLLLKQKEIEKQFEQEIAKTQIEIREETFRNISWELHDNIGQLLTLAKIQIQDPKNIEDVKLTLNKGLTELRSLSKLINPEALKLMRFTEAVTQEIERFNRLNFIKASIEVLGEERIINEKTEIVLFRILQEFFSNTMKHAKARHLDVTLHYKADELLIMAKDDGKGFDMKEPNSFSGIGLSNIKSRGQLVNAGVNIFSKLNQGTQLTITYNYKS</sequence>
<dbReference type="PROSITE" id="PS50109">
    <property type="entry name" value="HIS_KIN"/>
    <property type="match status" value="1"/>
</dbReference>
<evidence type="ECO:0000313" key="9">
    <source>
        <dbReference type="Proteomes" id="UP000029643"/>
    </source>
</evidence>
<dbReference type="Proteomes" id="UP000029643">
    <property type="component" value="Unassembled WGS sequence"/>
</dbReference>
<dbReference type="SUPFAM" id="SSF55874">
    <property type="entry name" value="ATPase domain of HSP90 chaperone/DNA topoisomerase II/histidine kinase"/>
    <property type="match status" value="1"/>
</dbReference>
<keyword evidence="6" id="KW-0812">Transmembrane</keyword>
<feature type="transmembrane region" description="Helical" evidence="6">
    <location>
        <begin position="6"/>
        <end position="26"/>
    </location>
</feature>
<evidence type="ECO:0000256" key="5">
    <source>
        <dbReference type="ARBA" id="ARBA00023012"/>
    </source>
</evidence>
<feature type="domain" description="Histidine kinase" evidence="7">
    <location>
        <begin position="119"/>
        <end position="303"/>
    </location>
</feature>
<dbReference type="AlphaFoldDB" id="A0A090X747"/>
<dbReference type="PANTHER" id="PTHR24421:SF10">
    <property type="entry name" value="NITRATE_NITRITE SENSOR PROTEIN NARQ"/>
    <property type="match status" value="1"/>
</dbReference>
<dbReference type="InterPro" id="IPR050482">
    <property type="entry name" value="Sensor_HK_TwoCompSys"/>
</dbReference>
<evidence type="ECO:0000256" key="3">
    <source>
        <dbReference type="ARBA" id="ARBA00022679"/>
    </source>
</evidence>
<evidence type="ECO:0000256" key="1">
    <source>
        <dbReference type="ARBA" id="ARBA00000085"/>
    </source>
</evidence>
<feature type="transmembrane region" description="Helical" evidence="6">
    <location>
        <begin position="33"/>
        <end position="55"/>
    </location>
</feature>
<dbReference type="Pfam" id="PF02518">
    <property type="entry name" value="HATPase_c"/>
    <property type="match status" value="1"/>
</dbReference>
<dbReference type="InterPro" id="IPR036890">
    <property type="entry name" value="HATPase_C_sf"/>
</dbReference>
<keyword evidence="3" id="KW-0808">Transferase</keyword>